<dbReference type="HOGENOM" id="CLU_007818_1_0_1"/>
<keyword evidence="7 9" id="KW-0326">Glycosidase</keyword>
<dbReference type="InterPro" id="IPR050542">
    <property type="entry name" value="Glycosyl_Hydrlase18_Chitinase"/>
</dbReference>
<dbReference type="EMBL" id="CAIF01000028">
    <property type="protein sequence ID" value="CCH41767.1"/>
    <property type="molecule type" value="Genomic_DNA"/>
</dbReference>
<evidence type="ECO:0000313" key="14">
    <source>
        <dbReference type="Proteomes" id="UP000009328"/>
    </source>
</evidence>
<dbReference type="Proteomes" id="UP000009328">
    <property type="component" value="Unassembled WGS sequence"/>
</dbReference>
<dbReference type="InterPro" id="IPR045321">
    <property type="entry name" value="Cts1-like"/>
</dbReference>
<name>K0KHZ0_WICCF</name>
<dbReference type="AlphaFoldDB" id="K0KHZ0"/>
<evidence type="ECO:0000256" key="7">
    <source>
        <dbReference type="ARBA" id="ARBA00023295"/>
    </source>
</evidence>
<dbReference type="Pfam" id="PF00704">
    <property type="entry name" value="Glyco_hydro_18"/>
    <property type="match status" value="1"/>
</dbReference>
<keyword evidence="6" id="KW-0119">Carbohydrate metabolism</keyword>
<keyword evidence="5" id="KW-0146">Chitin degradation</keyword>
<protein>
    <recommendedName>
        <fullName evidence="2">chitinase</fullName>
        <ecNumber evidence="2">3.2.1.14</ecNumber>
    </recommendedName>
</protein>
<dbReference type="CDD" id="cd02877">
    <property type="entry name" value="GH18_hevamine_XipI_class_III"/>
    <property type="match status" value="1"/>
</dbReference>
<dbReference type="GO" id="GO:0005576">
    <property type="term" value="C:extracellular region"/>
    <property type="evidence" value="ECO:0007669"/>
    <property type="project" value="TreeGrafter"/>
</dbReference>
<gene>
    <name evidence="13" type="primary">CHT2</name>
    <name evidence="13" type="ORF">BN7_1306</name>
</gene>
<organism evidence="13 14">
    <name type="scientific">Wickerhamomyces ciferrii (strain ATCC 14091 / BCRC 22168 / CBS 111 / JCM 3599 / NBRC 0793 / NRRL Y-1031 F-60-10)</name>
    <name type="common">Yeast</name>
    <name type="synonym">Pichia ciferrii</name>
    <dbReference type="NCBI Taxonomy" id="1206466"/>
    <lineage>
        <taxon>Eukaryota</taxon>
        <taxon>Fungi</taxon>
        <taxon>Dikarya</taxon>
        <taxon>Ascomycota</taxon>
        <taxon>Saccharomycotina</taxon>
        <taxon>Saccharomycetes</taxon>
        <taxon>Phaffomycetales</taxon>
        <taxon>Wickerhamomycetaceae</taxon>
        <taxon>Wickerhamomyces</taxon>
    </lineage>
</organism>
<accession>K0KHZ0</accession>
<comment type="catalytic activity">
    <reaction evidence="1">
        <text>Random endo-hydrolysis of N-acetyl-beta-D-glucosaminide (1-&gt;4)-beta-linkages in chitin and chitodextrins.</text>
        <dbReference type="EC" id="3.2.1.14"/>
    </reaction>
</comment>
<keyword evidence="14" id="KW-1185">Reference proteome</keyword>
<dbReference type="GO" id="GO:0006032">
    <property type="term" value="P:chitin catabolic process"/>
    <property type="evidence" value="ECO:0007669"/>
    <property type="project" value="UniProtKB-KW"/>
</dbReference>
<reference evidence="13 14" key="1">
    <citation type="journal article" date="2012" name="Eukaryot. Cell">
        <title>Draft genome sequence of Wickerhamomyces ciferrii NRRL Y-1031 F-60-10.</title>
        <authorList>
            <person name="Schneider J."/>
            <person name="Andrea H."/>
            <person name="Blom J."/>
            <person name="Jaenicke S."/>
            <person name="Ruckert C."/>
            <person name="Schorsch C."/>
            <person name="Szczepanowski R."/>
            <person name="Farwick M."/>
            <person name="Goesmann A."/>
            <person name="Puhler A."/>
            <person name="Schaffer S."/>
            <person name="Tauch A."/>
            <person name="Kohler T."/>
            <person name="Brinkrolf K."/>
        </authorList>
    </citation>
    <scope>NUCLEOTIDE SEQUENCE [LARGE SCALE GENOMIC DNA]</scope>
    <source>
        <strain evidence="14">ATCC 14091 / BCRC 22168 / CBS 111 / JCM 3599 / NBRC 0793 / NRRL Y-1031 F-60-10</strain>
    </source>
</reference>
<keyword evidence="3" id="KW-0147">Chitin-binding</keyword>
<evidence type="ECO:0000256" key="4">
    <source>
        <dbReference type="ARBA" id="ARBA00022801"/>
    </source>
</evidence>
<dbReference type="GO" id="GO:0008843">
    <property type="term" value="F:endochitinase activity"/>
    <property type="evidence" value="ECO:0007669"/>
    <property type="project" value="UniProtKB-EC"/>
</dbReference>
<feature type="chain" id="PRO_5003834317" description="chitinase" evidence="11">
    <location>
        <begin position="23"/>
        <end position="350"/>
    </location>
</feature>
<keyword evidence="4 9" id="KW-0378">Hydrolase</keyword>
<evidence type="ECO:0000256" key="2">
    <source>
        <dbReference type="ARBA" id="ARBA00012729"/>
    </source>
</evidence>
<dbReference type="STRING" id="1206466.K0KHZ0"/>
<dbReference type="InterPro" id="IPR017853">
    <property type="entry name" value="GH"/>
</dbReference>
<evidence type="ECO:0000256" key="6">
    <source>
        <dbReference type="ARBA" id="ARBA00023277"/>
    </source>
</evidence>
<evidence type="ECO:0000313" key="13">
    <source>
        <dbReference type="EMBL" id="CCH41767.1"/>
    </source>
</evidence>
<dbReference type="eggNOG" id="KOG4701">
    <property type="taxonomic scope" value="Eukaryota"/>
</dbReference>
<evidence type="ECO:0000256" key="9">
    <source>
        <dbReference type="RuleBase" id="RU000489"/>
    </source>
</evidence>
<dbReference type="InParanoid" id="K0KHZ0"/>
<proteinExistence type="inferred from homology"/>
<comment type="caution">
    <text evidence="13">The sequence shown here is derived from an EMBL/GenBank/DDBJ whole genome shotgun (WGS) entry which is preliminary data.</text>
</comment>
<evidence type="ECO:0000259" key="12">
    <source>
        <dbReference type="PROSITE" id="PS51910"/>
    </source>
</evidence>
<dbReference type="Gene3D" id="3.20.20.80">
    <property type="entry name" value="Glycosidases"/>
    <property type="match status" value="1"/>
</dbReference>
<dbReference type="GO" id="GO:0008061">
    <property type="term" value="F:chitin binding"/>
    <property type="evidence" value="ECO:0007669"/>
    <property type="project" value="UniProtKB-KW"/>
</dbReference>
<evidence type="ECO:0000256" key="1">
    <source>
        <dbReference type="ARBA" id="ARBA00000822"/>
    </source>
</evidence>
<keyword evidence="8" id="KW-0624">Polysaccharide degradation</keyword>
<dbReference type="EC" id="3.2.1.14" evidence="2"/>
<sequence>MRFLKIFPSIIITSTLITTVFGEFDNKSKNNVAVYWGQASAGTQEDLSYYCDSDDVDIIILSFLNAYPGYNGAPTLSLATSCFDKYSNGVLDCPDIGDEITECQSKGKKILLALGGQAGVYGFTSDSEAEEFADTLWNLFGEGISETRPFGNSTIDGFDFDIENKNQVGYVALAKKLQEKFKSSSRDYYLSVAPQCVYPDASVSDLMDEIELDFAFIQFYNNDCSIDGQFNWDTWTEYATKKSPNKDIKLYLGLPGSSSAAATGYVDIKSVKTTVQNISSHNNFGGVMLWDVTQAYSNEDSSGDNFAKSVKSTLESNTKKSSKSSGVQLVTPSKTIQVSLLVCLLMVLLG</sequence>
<dbReference type="PROSITE" id="PS01095">
    <property type="entry name" value="GH18_1"/>
    <property type="match status" value="1"/>
</dbReference>
<evidence type="ECO:0000256" key="5">
    <source>
        <dbReference type="ARBA" id="ARBA00023024"/>
    </source>
</evidence>
<dbReference type="InterPro" id="IPR001579">
    <property type="entry name" value="Glyco_hydro_18_chit_AS"/>
</dbReference>
<keyword evidence="11" id="KW-0732">Signal</keyword>
<feature type="domain" description="GH18" evidence="12">
    <location>
        <begin position="30"/>
        <end position="317"/>
    </location>
</feature>
<evidence type="ECO:0000256" key="10">
    <source>
        <dbReference type="RuleBase" id="RU004453"/>
    </source>
</evidence>
<feature type="signal peptide" evidence="11">
    <location>
        <begin position="1"/>
        <end position="22"/>
    </location>
</feature>
<dbReference type="PANTHER" id="PTHR45708:SF49">
    <property type="entry name" value="ENDOCHITINASE"/>
    <property type="match status" value="1"/>
</dbReference>
<evidence type="ECO:0000256" key="8">
    <source>
        <dbReference type="ARBA" id="ARBA00023326"/>
    </source>
</evidence>
<evidence type="ECO:0000256" key="3">
    <source>
        <dbReference type="ARBA" id="ARBA00022669"/>
    </source>
</evidence>
<evidence type="ECO:0000256" key="11">
    <source>
        <dbReference type="SAM" id="SignalP"/>
    </source>
</evidence>
<dbReference type="FunCoup" id="K0KHZ0">
    <property type="interactions" value="178"/>
</dbReference>
<dbReference type="GO" id="GO:0000272">
    <property type="term" value="P:polysaccharide catabolic process"/>
    <property type="evidence" value="ECO:0007669"/>
    <property type="project" value="UniProtKB-KW"/>
</dbReference>
<comment type="similarity">
    <text evidence="10">Belongs to the glycosyl hydrolase 18 family.</text>
</comment>
<dbReference type="SUPFAM" id="SSF51445">
    <property type="entry name" value="(Trans)glycosidases"/>
    <property type="match status" value="1"/>
</dbReference>
<dbReference type="PROSITE" id="PS51910">
    <property type="entry name" value="GH18_2"/>
    <property type="match status" value="1"/>
</dbReference>
<dbReference type="PANTHER" id="PTHR45708">
    <property type="entry name" value="ENDOCHITINASE"/>
    <property type="match status" value="1"/>
</dbReference>
<dbReference type="InterPro" id="IPR001223">
    <property type="entry name" value="Glyco_hydro18_cat"/>
</dbReference>